<feature type="region of interest" description="Disordered" evidence="1">
    <location>
        <begin position="51"/>
        <end position="93"/>
    </location>
</feature>
<dbReference type="InterPro" id="IPR038765">
    <property type="entry name" value="Papain-like_cys_pep_sf"/>
</dbReference>
<dbReference type="Pfam" id="PF02338">
    <property type="entry name" value="OTU"/>
    <property type="match status" value="1"/>
</dbReference>
<dbReference type="CDD" id="cd22744">
    <property type="entry name" value="OTU"/>
    <property type="match status" value="1"/>
</dbReference>
<reference evidence="3" key="1">
    <citation type="submission" date="2014-11" db="EMBL/GenBank/DDBJ databases">
        <authorList>
            <person name="Otto D Thomas"/>
            <person name="Naeem Raeece"/>
        </authorList>
    </citation>
    <scope>NUCLEOTIDE SEQUENCE</scope>
</reference>
<organism evidence="3">
    <name type="scientific">Chromera velia CCMP2878</name>
    <dbReference type="NCBI Taxonomy" id="1169474"/>
    <lineage>
        <taxon>Eukaryota</taxon>
        <taxon>Sar</taxon>
        <taxon>Alveolata</taxon>
        <taxon>Colpodellida</taxon>
        <taxon>Chromeraceae</taxon>
        <taxon>Chromera</taxon>
    </lineage>
</organism>
<dbReference type="VEuPathDB" id="CryptoDB:Cvel_26052"/>
<accession>A0A0G4HBR6</accession>
<proteinExistence type="predicted"/>
<sequence>MFKALERPLGKADKRQEVYTKLREAVGVKNAESVRKFHPKNPDDRSLVCLIDVEGPEGDNDDENSPDKDNLKGGDGTVGKEQEEGNGPPMKKQKVSLAITFPDPIGTLVFEDEIPEGAIRLRLKNAQGDGNCLYYCFAFQFPEGTAQMYRALVANNIRTRGVCELPELAATFKQAAEAIAQETNWSETEAYQTLHLKLDLPHNVKPKDLPEYADHIEKSTKYGGEPELNAFSNEKKCKIEVFSISHSHIQASEYRYTEHRAEGVADDAEVLMLLRRGQHYDWLYSAALDEPCDYVRVENQLLKVKRRTFPSEVP</sequence>
<dbReference type="EMBL" id="CDMZ01002243">
    <property type="protein sequence ID" value="CEM41481.1"/>
    <property type="molecule type" value="Genomic_DNA"/>
</dbReference>
<dbReference type="Gene3D" id="3.90.70.80">
    <property type="match status" value="1"/>
</dbReference>
<gene>
    <name evidence="3" type="ORF">Cvel_26052</name>
</gene>
<dbReference type="InterPro" id="IPR003323">
    <property type="entry name" value="OTU_dom"/>
</dbReference>
<dbReference type="SUPFAM" id="SSF54001">
    <property type="entry name" value="Cysteine proteinases"/>
    <property type="match status" value="1"/>
</dbReference>
<evidence type="ECO:0000256" key="1">
    <source>
        <dbReference type="SAM" id="MobiDB-lite"/>
    </source>
</evidence>
<protein>
    <recommendedName>
        <fullName evidence="2">OTU domain-containing protein</fullName>
    </recommendedName>
</protein>
<dbReference type="AlphaFoldDB" id="A0A0G4HBR6"/>
<name>A0A0G4HBR6_9ALVE</name>
<dbReference type="PROSITE" id="PS50802">
    <property type="entry name" value="OTU"/>
    <property type="match status" value="1"/>
</dbReference>
<feature type="compositionally biased region" description="Basic and acidic residues" evidence="1">
    <location>
        <begin position="65"/>
        <end position="83"/>
    </location>
</feature>
<feature type="compositionally biased region" description="Acidic residues" evidence="1">
    <location>
        <begin position="54"/>
        <end position="64"/>
    </location>
</feature>
<evidence type="ECO:0000259" key="2">
    <source>
        <dbReference type="PROSITE" id="PS50802"/>
    </source>
</evidence>
<feature type="domain" description="OTU" evidence="2">
    <location>
        <begin position="121"/>
        <end position="286"/>
    </location>
</feature>
<evidence type="ECO:0000313" key="3">
    <source>
        <dbReference type="EMBL" id="CEM41481.1"/>
    </source>
</evidence>